<organism evidence="1">
    <name type="scientific">Haptolina ericina</name>
    <dbReference type="NCBI Taxonomy" id="156174"/>
    <lineage>
        <taxon>Eukaryota</taxon>
        <taxon>Haptista</taxon>
        <taxon>Haptophyta</taxon>
        <taxon>Prymnesiophyceae</taxon>
        <taxon>Prymnesiales</taxon>
        <taxon>Prymnesiaceae</taxon>
        <taxon>Haptolina</taxon>
    </lineage>
</organism>
<dbReference type="AlphaFoldDB" id="A0A7S3AFK8"/>
<name>A0A7S3AFK8_9EUKA</name>
<reference evidence="1" key="1">
    <citation type="submission" date="2021-01" db="EMBL/GenBank/DDBJ databases">
        <authorList>
            <person name="Corre E."/>
            <person name="Pelletier E."/>
            <person name="Niang G."/>
            <person name="Scheremetjew M."/>
            <person name="Finn R."/>
            <person name="Kale V."/>
            <person name="Holt S."/>
            <person name="Cochrane G."/>
            <person name="Meng A."/>
            <person name="Brown T."/>
            <person name="Cohen L."/>
        </authorList>
    </citation>
    <scope>NUCLEOTIDE SEQUENCE</scope>
    <source>
        <strain evidence="1">CCMP281</strain>
    </source>
</reference>
<protein>
    <submittedName>
        <fullName evidence="1">Uncharacterized protein</fullName>
    </submittedName>
</protein>
<dbReference type="EMBL" id="HBHX01007092">
    <property type="protein sequence ID" value="CAE0103247.1"/>
    <property type="molecule type" value="Transcribed_RNA"/>
</dbReference>
<gene>
    <name evidence="1" type="ORF">HERI1096_LOCUS3905</name>
</gene>
<evidence type="ECO:0000313" key="1">
    <source>
        <dbReference type="EMBL" id="CAE0103247.1"/>
    </source>
</evidence>
<sequence length="162" mass="17208">MSSPALSNVSADVKAKLDKLPDLIVKAQAKRKVKERATIFNKNLDVLWVFDGGAFPACFNAKVARGKARAMRDGKKLLDPGLCYTTCCIVCPFACGCTQYLPGQGGVELELPGSDAAYFIVNGAPAAHTDLEICKEALTEAGLAFTESGQPRGAPPATEMER</sequence>
<proteinExistence type="predicted"/>
<accession>A0A7S3AFK8</accession>